<evidence type="ECO:0000313" key="1">
    <source>
        <dbReference type="EMBL" id="KAJ1944370.1"/>
    </source>
</evidence>
<gene>
    <name evidence="1" type="ORF">FBU59_002618</name>
</gene>
<name>A0ACC1JAJ7_9FUNG</name>
<organism evidence="1 2">
    <name type="scientific">Linderina macrospora</name>
    <dbReference type="NCBI Taxonomy" id="4868"/>
    <lineage>
        <taxon>Eukaryota</taxon>
        <taxon>Fungi</taxon>
        <taxon>Fungi incertae sedis</taxon>
        <taxon>Zoopagomycota</taxon>
        <taxon>Kickxellomycotina</taxon>
        <taxon>Kickxellomycetes</taxon>
        <taxon>Kickxellales</taxon>
        <taxon>Kickxellaceae</taxon>
        <taxon>Linderina</taxon>
    </lineage>
</organism>
<keyword evidence="2" id="KW-1185">Reference proteome</keyword>
<reference evidence="1" key="1">
    <citation type="submission" date="2022-07" db="EMBL/GenBank/DDBJ databases">
        <title>Phylogenomic reconstructions and comparative analyses of Kickxellomycotina fungi.</title>
        <authorList>
            <person name="Reynolds N.K."/>
            <person name="Stajich J.E."/>
            <person name="Barry K."/>
            <person name="Grigoriev I.V."/>
            <person name="Crous P."/>
            <person name="Smith M.E."/>
        </authorList>
    </citation>
    <scope>NUCLEOTIDE SEQUENCE</scope>
    <source>
        <strain evidence="1">NRRL 5244</strain>
    </source>
</reference>
<evidence type="ECO:0000313" key="2">
    <source>
        <dbReference type="Proteomes" id="UP001150603"/>
    </source>
</evidence>
<dbReference type="Proteomes" id="UP001150603">
    <property type="component" value="Unassembled WGS sequence"/>
</dbReference>
<dbReference type="EMBL" id="JANBPW010001475">
    <property type="protein sequence ID" value="KAJ1944370.1"/>
    <property type="molecule type" value="Genomic_DNA"/>
</dbReference>
<protein>
    <submittedName>
        <fullName evidence="1">Uncharacterized protein</fullName>
    </submittedName>
</protein>
<comment type="caution">
    <text evidence="1">The sequence shown here is derived from an EMBL/GenBank/DDBJ whole genome shotgun (WGS) entry which is preliminary data.</text>
</comment>
<proteinExistence type="predicted"/>
<sequence>MPQGLATLAPIQQPGSNADVLTIEERDGMVEQAEHGFRVFLQEMGSQTGYVLYPSTRQIIRALHELYKVLGDIDFSNVFQ</sequence>
<accession>A0ACC1JAJ7</accession>